<dbReference type="Proteomes" id="UP000005408">
    <property type="component" value="Unassembled WGS sequence"/>
</dbReference>
<dbReference type="GO" id="GO:0038023">
    <property type="term" value="F:signaling receptor activity"/>
    <property type="evidence" value="ECO:0007669"/>
    <property type="project" value="TreeGrafter"/>
</dbReference>
<feature type="transmembrane region" description="Helical" evidence="11">
    <location>
        <begin position="514"/>
        <end position="535"/>
    </location>
</feature>
<dbReference type="Gene3D" id="3.40.50.10140">
    <property type="entry name" value="Toll/interleukin-1 receptor homology (TIR) domain"/>
    <property type="match status" value="1"/>
</dbReference>
<evidence type="ECO:0000259" key="13">
    <source>
        <dbReference type="PROSITE" id="PS50104"/>
    </source>
</evidence>
<name>A0A8W8NJN3_MAGGI</name>
<keyword evidence="6" id="KW-0677">Repeat</keyword>
<evidence type="ECO:0000313" key="15">
    <source>
        <dbReference type="Proteomes" id="UP000005408"/>
    </source>
</evidence>
<dbReference type="EnsemblMetazoa" id="G6115.1">
    <property type="protein sequence ID" value="G6115.1:cds"/>
    <property type="gene ID" value="G6115"/>
</dbReference>
<feature type="signal peptide" evidence="12">
    <location>
        <begin position="1"/>
        <end position="27"/>
    </location>
</feature>
<dbReference type="PANTHER" id="PTHR24365">
    <property type="entry name" value="TOLL-LIKE RECEPTOR"/>
    <property type="match status" value="1"/>
</dbReference>
<dbReference type="InterPro" id="IPR000157">
    <property type="entry name" value="TIR_dom"/>
</dbReference>
<dbReference type="InterPro" id="IPR032675">
    <property type="entry name" value="LRR_dom_sf"/>
</dbReference>
<keyword evidence="10" id="KW-0325">Glycoprotein</keyword>
<dbReference type="Pfam" id="PF13855">
    <property type="entry name" value="LRR_8"/>
    <property type="match status" value="1"/>
</dbReference>
<keyword evidence="5 12" id="KW-0732">Signal</keyword>
<proteinExistence type="inferred from homology"/>
<keyword evidence="8 11" id="KW-0472">Membrane</keyword>
<keyword evidence="3" id="KW-0433">Leucine-rich repeat</keyword>
<dbReference type="InterPro" id="IPR003591">
    <property type="entry name" value="Leu-rich_rpt_typical-subtyp"/>
</dbReference>
<dbReference type="InterPro" id="IPR035897">
    <property type="entry name" value="Toll_tir_struct_dom_sf"/>
</dbReference>
<dbReference type="PANTHER" id="PTHR24365:SF541">
    <property type="entry name" value="PROTEIN TOLL-RELATED"/>
    <property type="match status" value="1"/>
</dbReference>
<comment type="subcellular location">
    <subcellularLocation>
        <location evidence="1">Membrane</location>
        <topology evidence="1">Single-pass membrane protein</topology>
    </subcellularLocation>
</comment>
<dbReference type="Gene3D" id="3.80.10.10">
    <property type="entry name" value="Ribonuclease Inhibitor"/>
    <property type="match status" value="2"/>
</dbReference>
<dbReference type="SUPFAM" id="SSF52200">
    <property type="entry name" value="Toll/Interleukin receptor TIR domain"/>
    <property type="match status" value="1"/>
</dbReference>
<evidence type="ECO:0000256" key="4">
    <source>
        <dbReference type="ARBA" id="ARBA00022692"/>
    </source>
</evidence>
<evidence type="ECO:0000256" key="2">
    <source>
        <dbReference type="ARBA" id="ARBA00009634"/>
    </source>
</evidence>
<evidence type="ECO:0000313" key="14">
    <source>
        <dbReference type="EnsemblMetazoa" id="G6115.1:cds"/>
    </source>
</evidence>
<accession>A0A8W8NJN3</accession>
<dbReference type="SUPFAM" id="SSF52058">
    <property type="entry name" value="L domain-like"/>
    <property type="match status" value="1"/>
</dbReference>
<dbReference type="OMA" id="KVCVHYR"/>
<keyword evidence="15" id="KW-1185">Reference proteome</keyword>
<evidence type="ECO:0000256" key="7">
    <source>
        <dbReference type="ARBA" id="ARBA00022989"/>
    </source>
</evidence>
<dbReference type="Pfam" id="PF13676">
    <property type="entry name" value="TIR_2"/>
    <property type="match status" value="1"/>
</dbReference>
<dbReference type="OrthoDB" id="1526598at2759"/>
<reference evidence="14" key="1">
    <citation type="submission" date="2022-08" db="UniProtKB">
        <authorList>
            <consortium name="EnsemblMetazoa"/>
        </authorList>
    </citation>
    <scope>IDENTIFICATION</scope>
    <source>
        <strain evidence="14">05x7-T-G4-1.051#20</strain>
    </source>
</reference>
<dbReference type="SMART" id="SM00255">
    <property type="entry name" value="TIR"/>
    <property type="match status" value="1"/>
</dbReference>
<evidence type="ECO:0000256" key="5">
    <source>
        <dbReference type="ARBA" id="ARBA00022729"/>
    </source>
</evidence>
<evidence type="ECO:0000256" key="9">
    <source>
        <dbReference type="ARBA" id="ARBA00023170"/>
    </source>
</evidence>
<dbReference type="PROSITE" id="PS51450">
    <property type="entry name" value="LRR"/>
    <property type="match status" value="1"/>
</dbReference>
<dbReference type="GO" id="GO:0005886">
    <property type="term" value="C:plasma membrane"/>
    <property type="evidence" value="ECO:0007669"/>
    <property type="project" value="TreeGrafter"/>
</dbReference>
<organism evidence="14 15">
    <name type="scientific">Magallana gigas</name>
    <name type="common">Pacific oyster</name>
    <name type="synonym">Crassostrea gigas</name>
    <dbReference type="NCBI Taxonomy" id="29159"/>
    <lineage>
        <taxon>Eukaryota</taxon>
        <taxon>Metazoa</taxon>
        <taxon>Spiralia</taxon>
        <taxon>Lophotrochozoa</taxon>
        <taxon>Mollusca</taxon>
        <taxon>Bivalvia</taxon>
        <taxon>Autobranchia</taxon>
        <taxon>Pteriomorphia</taxon>
        <taxon>Ostreida</taxon>
        <taxon>Ostreoidea</taxon>
        <taxon>Ostreidae</taxon>
        <taxon>Magallana</taxon>
    </lineage>
</organism>
<keyword evidence="9" id="KW-0675">Receptor</keyword>
<keyword evidence="7 11" id="KW-1133">Transmembrane helix</keyword>
<evidence type="ECO:0000256" key="8">
    <source>
        <dbReference type="ARBA" id="ARBA00023136"/>
    </source>
</evidence>
<keyword evidence="4 11" id="KW-0812">Transmembrane</keyword>
<dbReference type="SMART" id="SM00369">
    <property type="entry name" value="LRR_TYP"/>
    <property type="match status" value="5"/>
</dbReference>
<sequence length="709" mass="82602">MFFYQRKFTISFISFLYVFLKINGGISHESDVYTLDYNSDEVHVNCSEKDCILQENITSFTCHNRNESCLDDICLKPHKTLQRLDLSRNSFKNIPRGCFSTLSSLEILIISNNEKLGLANLYNAAYGLDKTNIKELYANNINQVGITYPFPRNISLLLQNTSLQKLQLNYNEIQTAETGSIYNLPRSLEDISVRGNRLEIGLIFIELVWFKNLNRLDISFQCSTREYRSRSLRSVRFKDDFSNHTHDKDCPNTTINVLQMLPSNLTKLIATGLISGRNCIPLLSTRNTSKLSYIDISRDGYYRWIGPIRVNPNWNNVTTLNLSHNQCSYIKDNFFDNLNKLKYLDISFNYLGAYFYQENKSENVLNGLINLRKLDLQYNKINYLPEKLLKNNKGIKDLVISNNAIVKWTLDISHLDRLTFIDCSHNKLGQLPDSVTKKLDELRKDHNVTVDFHHNKVACTCDNLQFLKWLFTTQVMVILSVSLSAECTGYDGNITQAYSYLLEECSKDHSVRDWLYPVQTICLLFILTVIAVVIYKKRWALIYRWYLFRLRRKGYTPIGGCDEGYQFDAFLSFADEDRAFVERVVSELEENSEHHFKVCVHYRDFTPGKSISKNIVSAVHSSIKTIIFISRAYLKSQWCKYELQMAITEERHMDRRLIIMVVLEDIPHNQLSLEVLQYYKKNSYIVKPKNEQELNLFWKTLKGVVANDL</sequence>
<comment type="similarity">
    <text evidence="2">Belongs to the Toll-like receptor family.</text>
</comment>
<evidence type="ECO:0000256" key="11">
    <source>
        <dbReference type="SAM" id="Phobius"/>
    </source>
</evidence>
<feature type="chain" id="PRO_5036469048" description="TIR domain-containing protein" evidence="12">
    <location>
        <begin position="28"/>
        <end position="709"/>
    </location>
</feature>
<evidence type="ECO:0000256" key="1">
    <source>
        <dbReference type="ARBA" id="ARBA00004167"/>
    </source>
</evidence>
<evidence type="ECO:0000256" key="3">
    <source>
        <dbReference type="ARBA" id="ARBA00022614"/>
    </source>
</evidence>
<protein>
    <recommendedName>
        <fullName evidence="13">TIR domain-containing protein</fullName>
    </recommendedName>
</protein>
<evidence type="ECO:0000256" key="6">
    <source>
        <dbReference type="ARBA" id="ARBA00022737"/>
    </source>
</evidence>
<evidence type="ECO:0000256" key="12">
    <source>
        <dbReference type="SAM" id="SignalP"/>
    </source>
</evidence>
<dbReference type="PROSITE" id="PS50104">
    <property type="entry name" value="TIR"/>
    <property type="match status" value="1"/>
</dbReference>
<dbReference type="AlphaFoldDB" id="A0A8W8NJN3"/>
<dbReference type="GO" id="GO:0007165">
    <property type="term" value="P:signal transduction"/>
    <property type="evidence" value="ECO:0007669"/>
    <property type="project" value="InterPro"/>
</dbReference>
<feature type="domain" description="TIR" evidence="13">
    <location>
        <begin position="565"/>
        <end position="705"/>
    </location>
</feature>
<dbReference type="InterPro" id="IPR001611">
    <property type="entry name" value="Leu-rich_rpt"/>
</dbReference>
<evidence type="ECO:0000256" key="10">
    <source>
        <dbReference type="ARBA" id="ARBA00023180"/>
    </source>
</evidence>